<dbReference type="GO" id="GO:0061630">
    <property type="term" value="F:ubiquitin protein ligase activity"/>
    <property type="evidence" value="ECO:0007669"/>
    <property type="project" value="InterPro"/>
</dbReference>
<dbReference type="GO" id="GO:0016567">
    <property type="term" value="P:protein ubiquitination"/>
    <property type="evidence" value="ECO:0007669"/>
    <property type="project" value="InterPro"/>
</dbReference>
<sequence length="863" mass="93562">MSAVGSVGPSNTIHFKFRSATTFDTILIPGTMARIFDVKRAIILKKKMGNRGGGSGGIEFDLSVVNASTNEEYNDENKMIPRGCRVVVHRLPATRGMGLLARIARAEAGGNATISQTSITSLAPAGHYDVKGRDKDEEFVDTAVSFSHSIEEEDINRKALEEEEALQRAVSGRAGLYRASGRVWMQDSGTSGLLNIGSGASALNASKMNISASGVGGGEKHANKYKGQGIGGQHFQKPNADPELRSLEPATKKRATGIPRTFLNFLPPTGDNSAADDNKVVAGVMEAPGGGTATLQPNHQAFLSLLSRSGGKSNRGDLTLALKKLGKTLPDYFKCAICFQLVRDAVMLKWDEQGRNVCDTCIRSALTAEHGFHCPVTGVDGVTPDDLIVNLGLRKAATDFVSGIMSELEELEKKEAAALDSSNSQEDPVNVETQATNMARKRQRANMGEINDGGLGDDFGGDVFDMGDDDDFIEPPEITENKDKVKKDTHVSAISQLNNDKIITGNESLQGKNKSVDAMDTTTKFDSSIATNISSENTPNEINTENHSDVTFNNTKKPTVQTKGAAVFSSTVCAGRNATSKSTPRVRGPPPGYASGPAMPSAALSGPPPTHQNNQTNTKGHNSNVRGRGYGHPHHNGNIVAGRGLRDGPDRCGRGSRWNFQQMEQNTNRGVGRSAPHTERVPMSMHGYNGGPGYHSNLYDDSVPPQSERKETDIQEQRRPLIWDQNNKEVSLIIVFCKNVCVSVQFLLMLPSPSLHFYSILKQPKDKSREEELRAYRTNVERLKKRSHPNMNGKTSFDHMTQNHRFGPNGSGDPHFRRGGGTNQGRGFPPPSLQHHYGQGHNSFHGRGPLGGNGRGWRVDRRR</sequence>
<comment type="subcellular location">
    <subcellularLocation>
        <location evidence="1">Nucleus</location>
    </subcellularLocation>
</comment>
<dbReference type="GO" id="GO:0006511">
    <property type="term" value="P:ubiquitin-dependent protein catabolic process"/>
    <property type="evidence" value="ECO:0007669"/>
    <property type="project" value="TreeGrafter"/>
</dbReference>
<feature type="domain" description="DWNN" evidence="7">
    <location>
        <begin position="13"/>
        <end position="92"/>
    </location>
</feature>
<feature type="compositionally biased region" description="Polar residues" evidence="6">
    <location>
        <begin position="658"/>
        <end position="669"/>
    </location>
</feature>
<evidence type="ECO:0000256" key="3">
    <source>
        <dbReference type="ARBA" id="ARBA00022771"/>
    </source>
</evidence>
<gene>
    <name evidence="8" type="ORF">CHYS00102_LOCUS20924</name>
    <name evidence="9" type="ORF">CHYS00102_LOCUS20928</name>
    <name evidence="10" type="ORF">CHYS00102_LOCUS20933</name>
    <name evidence="11" type="ORF">CHYS00102_LOCUS20935</name>
</gene>
<keyword evidence="5" id="KW-0539">Nucleus</keyword>
<evidence type="ECO:0000313" key="9">
    <source>
        <dbReference type="EMBL" id="CAD8893719.1"/>
    </source>
</evidence>
<accession>A0A6U5J3I4</accession>
<evidence type="ECO:0000256" key="1">
    <source>
        <dbReference type="ARBA" id="ARBA00004123"/>
    </source>
</evidence>
<dbReference type="Gene3D" id="3.10.20.90">
    <property type="entry name" value="Phosphatidylinositol 3-kinase Catalytic Subunit, Chain A, domain 1"/>
    <property type="match status" value="1"/>
</dbReference>
<evidence type="ECO:0000313" key="10">
    <source>
        <dbReference type="EMBL" id="CAD8893724.1"/>
    </source>
</evidence>
<evidence type="ECO:0000259" key="7">
    <source>
        <dbReference type="PROSITE" id="PS51282"/>
    </source>
</evidence>
<dbReference type="AlphaFoldDB" id="A0A6U5J3I4"/>
<organism evidence="11">
    <name type="scientific">Corethron hystrix</name>
    <dbReference type="NCBI Taxonomy" id="216773"/>
    <lineage>
        <taxon>Eukaryota</taxon>
        <taxon>Sar</taxon>
        <taxon>Stramenopiles</taxon>
        <taxon>Ochrophyta</taxon>
        <taxon>Bacillariophyta</taxon>
        <taxon>Coscinodiscophyceae</taxon>
        <taxon>Corethrophycidae</taxon>
        <taxon>Corethrales</taxon>
        <taxon>Corethraceae</taxon>
        <taxon>Corethron</taxon>
    </lineage>
</organism>
<dbReference type="GO" id="GO:0005634">
    <property type="term" value="C:nucleus"/>
    <property type="evidence" value="ECO:0007669"/>
    <property type="project" value="UniProtKB-SubCell"/>
</dbReference>
<keyword evidence="4" id="KW-0862">Zinc</keyword>
<dbReference type="EMBL" id="HBFR01028806">
    <property type="protein sequence ID" value="CAD8893719.1"/>
    <property type="molecule type" value="Transcribed_RNA"/>
</dbReference>
<feature type="region of interest" description="Disordered" evidence="6">
    <location>
        <begin position="808"/>
        <end position="863"/>
    </location>
</feature>
<protein>
    <recommendedName>
        <fullName evidence="7">DWNN domain-containing protein</fullName>
    </recommendedName>
</protein>
<dbReference type="InterPro" id="IPR014891">
    <property type="entry name" value="DWNN_domain"/>
</dbReference>
<feature type="region of interest" description="Disordered" evidence="6">
    <location>
        <begin position="532"/>
        <end position="556"/>
    </location>
</feature>
<dbReference type="PROSITE" id="PS51282">
    <property type="entry name" value="DWNN"/>
    <property type="match status" value="1"/>
</dbReference>
<dbReference type="SMART" id="SM01180">
    <property type="entry name" value="DWNN"/>
    <property type="match status" value="1"/>
</dbReference>
<evidence type="ECO:0000256" key="5">
    <source>
        <dbReference type="ARBA" id="ARBA00023242"/>
    </source>
</evidence>
<proteinExistence type="predicted"/>
<dbReference type="PANTHER" id="PTHR15439:SF0">
    <property type="entry name" value="CELL DIVISION CYCLE AND APOPTOSIS REGULATOR PROTEIN 1-RELATED"/>
    <property type="match status" value="1"/>
</dbReference>
<dbReference type="GO" id="GO:0006397">
    <property type="term" value="P:mRNA processing"/>
    <property type="evidence" value="ECO:0007669"/>
    <property type="project" value="InterPro"/>
</dbReference>
<dbReference type="GO" id="GO:0008270">
    <property type="term" value="F:zinc ion binding"/>
    <property type="evidence" value="ECO:0007669"/>
    <property type="project" value="UniProtKB-KW"/>
</dbReference>
<dbReference type="EMBL" id="HBFR01028811">
    <property type="protein sequence ID" value="CAD8893724.1"/>
    <property type="molecule type" value="Transcribed_RNA"/>
</dbReference>
<feature type="region of interest" description="Disordered" evidence="6">
    <location>
        <begin position="576"/>
        <end position="685"/>
    </location>
</feature>
<evidence type="ECO:0000256" key="6">
    <source>
        <dbReference type="SAM" id="MobiDB-lite"/>
    </source>
</evidence>
<name>A0A6U5J3I4_9STRA</name>
<evidence type="ECO:0000256" key="2">
    <source>
        <dbReference type="ARBA" id="ARBA00022723"/>
    </source>
</evidence>
<keyword evidence="3" id="KW-0863">Zinc-finger</keyword>
<dbReference type="EMBL" id="HBFR01028813">
    <property type="protein sequence ID" value="CAD8893726.1"/>
    <property type="molecule type" value="Transcribed_RNA"/>
</dbReference>
<keyword evidence="2" id="KW-0479">Metal-binding</keyword>
<evidence type="ECO:0000313" key="8">
    <source>
        <dbReference type="EMBL" id="CAD8893715.1"/>
    </source>
</evidence>
<feature type="compositionally biased region" description="Basic and acidic residues" evidence="6">
    <location>
        <begin position="644"/>
        <end position="653"/>
    </location>
</feature>
<evidence type="ECO:0000256" key="4">
    <source>
        <dbReference type="ARBA" id="ARBA00022833"/>
    </source>
</evidence>
<dbReference type="InterPro" id="IPR033489">
    <property type="entry name" value="RBBP6"/>
</dbReference>
<dbReference type="PANTHER" id="PTHR15439">
    <property type="entry name" value="RETINOBLASTOMA-BINDING PROTEIN 6"/>
    <property type="match status" value="1"/>
</dbReference>
<evidence type="ECO:0000313" key="11">
    <source>
        <dbReference type="EMBL" id="CAD8893726.1"/>
    </source>
</evidence>
<feature type="compositionally biased region" description="Polar residues" evidence="6">
    <location>
        <begin position="611"/>
        <end position="625"/>
    </location>
</feature>
<reference evidence="11" key="1">
    <citation type="submission" date="2021-01" db="EMBL/GenBank/DDBJ databases">
        <authorList>
            <person name="Corre E."/>
            <person name="Pelletier E."/>
            <person name="Niang G."/>
            <person name="Scheremetjew M."/>
            <person name="Finn R."/>
            <person name="Kale V."/>
            <person name="Holt S."/>
            <person name="Cochrane G."/>
            <person name="Meng A."/>
            <person name="Brown T."/>
            <person name="Cohen L."/>
        </authorList>
    </citation>
    <scope>NUCLEOTIDE SEQUENCE</scope>
    <source>
        <strain evidence="11">308</strain>
    </source>
</reference>
<dbReference type="Gene3D" id="3.30.40.10">
    <property type="entry name" value="Zinc/RING finger domain, C3HC4 (zinc finger)"/>
    <property type="match status" value="1"/>
</dbReference>
<dbReference type="InterPro" id="IPR013083">
    <property type="entry name" value="Znf_RING/FYVE/PHD"/>
</dbReference>
<dbReference type="SUPFAM" id="SSF57850">
    <property type="entry name" value="RING/U-box"/>
    <property type="match status" value="1"/>
</dbReference>
<dbReference type="Pfam" id="PF08783">
    <property type="entry name" value="DWNN"/>
    <property type="match status" value="1"/>
</dbReference>
<dbReference type="EMBL" id="HBFR01028801">
    <property type="protein sequence ID" value="CAD8893715.1"/>
    <property type="molecule type" value="Transcribed_RNA"/>
</dbReference>